<organism evidence="1 2">
    <name type="scientific">Coleofasciculus chthonoplastes PCC 7420</name>
    <dbReference type="NCBI Taxonomy" id="118168"/>
    <lineage>
        <taxon>Bacteria</taxon>
        <taxon>Bacillati</taxon>
        <taxon>Cyanobacteriota</taxon>
        <taxon>Cyanophyceae</taxon>
        <taxon>Coleofasciculales</taxon>
        <taxon>Coleofasciculaceae</taxon>
        <taxon>Coleofasciculus</taxon>
    </lineage>
</organism>
<dbReference type="AlphaFoldDB" id="B4VLB7"/>
<reference evidence="1 2" key="1">
    <citation type="submission" date="2008-07" db="EMBL/GenBank/DDBJ databases">
        <authorList>
            <person name="Tandeau de Marsac N."/>
            <person name="Ferriera S."/>
            <person name="Johnson J."/>
            <person name="Kravitz S."/>
            <person name="Beeson K."/>
            <person name="Sutton G."/>
            <person name="Rogers Y.-H."/>
            <person name="Friedman R."/>
            <person name="Frazier M."/>
            <person name="Venter J.C."/>
        </authorList>
    </citation>
    <scope>NUCLEOTIDE SEQUENCE [LARGE SCALE GENOMIC DNA]</scope>
    <source>
        <strain evidence="1 2">PCC 7420</strain>
    </source>
</reference>
<dbReference type="eggNOG" id="COG1008">
    <property type="taxonomic scope" value="Bacteria"/>
</dbReference>
<evidence type="ECO:0000313" key="2">
    <source>
        <dbReference type="Proteomes" id="UP000003835"/>
    </source>
</evidence>
<evidence type="ECO:0000313" key="1">
    <source>
        <dbReference type="EMBL" id="EDX77243.1"/>
    </source>
</evidence>
<accession>B4VLB7</accession>
<dbReference type="Proteomes" id="UP000003835">
    <property type="component" value="Unassembled WGS sequence"/>
</dbReference>
<keyword evidence="2" id="KW-1185">Reference proteome</keyword>
<dbReference type="STRING" id="118168.MC7420_380"/>
<dbReference type="EMBL" id="DS989844">
    <property type="protein sequence ID" value="EDX77243.1"/>
    <property type="molecule type" value="Genomic_DNA"/>
</dbReference>
<sequence length="81" mass="8845">MQQVNGLKPRYSKGSSFENCHNLNRIAIVTQMYDSTTQQLTARLRGSVPTLAEGKPPVVSMVAPEIGGRDRVGLKVPPPVR</sequence>
<protein>
    <submittedName>
        <fullName evidence="1">Uncharacterized protein</fullName>
    </submittedName>
</protein>
<dbReference type="HOGENOM" id="CLU_2567951_0_0_3"/>
<dbReference type="RefSeq" id="WP_006099357.1">
    <property type="nucleotide sequence ID" value="NZ_DS989844.1"/>
</dbReference>
<gene>
    <name evidence="1" type="ORF">MC7420_380</name>
</gene>
<proteinExistence type="predicted"/>
<name>B4VLB7_9CYAN</name>